<reference evidence="2" key="1">
    <citation type="journal article" date="2020" name="Stud. Mycol.">
        <title>101 Dothideomycetes genomes: a test case for predicting lifestyles and emergence of pathogens.</title>
        <authorList>
            <person name="Haridas S."/>
            <person name="Albert R."/>
            <person name="Binder M."/>
            <person name="Bloem J."/>
            <person name="Labutti K."/>
            <person name="Salamov A."/>
            <person name="Andreopoulos B."/>
            <person name="Baker S."/>
            <person name="Barry K."/>
            <person name="Bills G."/>
            <person name="Bluhm B."/>
            <person name="Cannon C."/>
            <person name="Castanera R."/>
            <person name="Culley D."/>
            <person name="Daum C."/>
            <person name="Ezra D."/>
            <person name="Gonzalez J."/>
            <person name="Henrissat B."/>
            <person name="Kuo A."/>
            <person name="Liang C."/>
            <person name="Lipzen A."/>
            <person name="Lutzoni F."/>
            <person name="Magnuson J."/>
            <person name="Mondo S."/>
            <person name="Nolan M."/>
            <person name="Ohm R."/>
            <person name="Pangilinan J."/>
            <person name="Park H.-J."/>
            <person name="Ramirez L."/>
            <person name="Alfaro M."/>
            <person name="Sun H."/>
            <person name="Tritt A."/>
            <person name="Yoshinaga Y."/>
            <person name="Zwiers L.-H."/>
            <person name="Turgeon B."/>
            <person name="Goodwin S."/>
            <person name="Spatafora J."/>
            <person name="Crous P."/>
            <person name="Grigoriev I."/>
        </authorList>
    </citation>
    <scope>NUCLEOTIDE SEQUENCE</scope>
    <source>
        <strain evidence="2">CBS 379.55</strain>
    </source>
</reference>
<name>A0A6A6JL23_WESOR</name>
<organism evidence="2 3">
    <name type="scientific">Westerdykella ornata</name>
    <dbReference type="NCBI Taxonomy" id="318751"/>
    <lineage>
        <taxon>Eukaryota</taxon>
        <taxon>Fungi</taxon>
        <taxon>Dikarya</taxon>
        <taxon>Ascomycota</taxon>
        <taxon>Pezizomycotina</taxon>
        <taxon>Dothideomycetes</taxon>
        <taxon>Pleosporomycetidae</taxon>
        <taxon>Pleosporales</taxon>
        <taxon>Sporormiaceae</taxon>
        <taxon>Westerdykella</taxon>
    </lineage>
</organism>
<dbReference type="RefSeq" id="XP_033653925.1">
    <property type="nucleotide sequence ID" value="XM_033798351.1"/>
</dbReference>
<proteinExistence type="predicted"/>
<evidence type="ECO:0000256" key="1">
    <source>
        <dbReference type="SAM" id="MobiDB-lite"/>
    </source>
</evidence>
<feature type="compositionally biased region" description="Low complexity" evidence="1">
    <location>
        <begin position="31"/>
        <end position="77"/>
    </location>
</feature>
<gene>
    <name evidence="2" type="ORF">EI97DRAFT_433224</name>
</gene>
<evidence type="ECO:0000313" key="3">
    <source>
        <dbReference type="Proteomes" id="UP000800097"/>
    </source>
</evidence>
<accession>A0A6A6JL23</accession>
<dbReference type="PANTHER" id="PTHR12652">
    <property type="entry name" value="PEROXISOMAL BIOGENESIS FACTOR 11"/>
    <property type="match status" value="1"/>
</dbReference>
<dbReference type="Proteomes" id="UP000800097">
    <property type="component" value="Unassembled WGS sequence"/>
</dbReference>
<feature type="compositionally biased region" description="Polar residues" evidence="1">
    <location>
        <begin position="1"/>
        <end position="19"/>
    </location>
</feature>
<keyword evidence="3" id="KW-1185">Reference proteome</keyword>
<dbReference type="PANTHER" id="PTHR12652:SF25">
    <property type="entry name" value="MICROBODY (PEROXISOME) PROLIFERATION PROTEIN PEROXIN 11C (EUROFUNG)"/>
    <property type="match status" value="1"/>
</dbReference>
<dbReference type="AlphaFoldDB" id="A0A6A6JL23"/>
<dbReference type="EMBL" id="ML986493">
    <property type="protein sequence ID" value="KAF2276386.1"/>
    <property type="molecule type" value="Genomic_DNA"/>
</dbReference>
<sequence length="382" mass="41506">MTTPPSSANYEAPATSNTPAMAEEPHPPPSTTTAPDPALPTTTPSSSSSPSPPLSSSSSPEAPSSSAATPTHKTPRSTLQTLRILLLRTLHRLATKTDRTLTRLSTLLSTPRGIDVFLCTISYTLKFLSAAITKHLNRKLSTLAASVAQKADELLLLPGESFVATFPAPRRDAVLAKAAKSSQALYAVISDFRIFVRLWGLLGLYTWAKGEWKGADGAGAARQRKSWKERILKGITWAEIGSLVAFQVLENGAYLSSKKVLTSEAWAGEQGAARETKWWLWSCRFWAAYVVLEGARLGTLWYYAGEEDRALEADGEKEGKLVRERKRAEDRLWWRDILSNAGYFPLTLHWSVDGGLMGDMAVGLCGMLAGGANLLDAWQATA</sequence>
<feature type="region of interest" description="Disordered" evidence="1">
    <location>
        <begin position="1"/>
        <end position="77"/>
    </location>
</feature>
<dbReference type="OrthoDB" id="10005898at2759"/>
<evidence type="ECO:0000313" key="2">
    <source>
        <dbReference type="EMBL" id="KAF2276386.1"/>
    </source>
</evidence>
<dbReference type="GeneID" id="54551526"/>
<evidence type="ECO:0008006" key="4">
    <source>
        <dbReference type="Google" id="ProtNLM"/>
    </source>
</evidence>
<protein>
    <recommendedName>
        <fullName evidence="4">Peroxin 11C</fullName>
    </recommendedName>
</protein>